<dbReference type="InterPro" id="IPR002109">
    <property type="entry name" value="Glutaredoxin"/>
</dbReference>
<dbReference type="CDD" id="cd02984">
    <property type="entry name" value="TRX_PICOT"/>
    <property type="match status" value="1"/>
</dbReference>
<evidence type="ECO:0000259" key="4">
    <source>
        <dbReference type="Pfam" id="PF00085"/>
    </source>
</evidence>
<protein>
    <submittedName>
        <fullName evidence="7">Glutaredoxin domain-containing protein</fullName>
    </submittedName>
</protein>
<evidence type="ECO:0000313" key="6">
    <source>
        <dbReference type="Proteomes" id="UP000038045"/>
    </source>
</evidence>
<feature type="domain" description="Thioredoxin" evidence="4">
    <location>
        <begin position="9"/>
        <end position="102"/>
    </location>
</feature>
<dbReference type="PROSITE" id="PS51354">
    <property type="entry name" value="GLUTAREDOXIN_2"/>
    <property type="match status" value="1"/>
</dbReference>
<dbReference type="WBParaSite" id="PTRK_0000049100.1">
    <property type="protein sequence ID" value="PTRK_0000049100.1"/>
    <property type="gene ID" value="PTRK_0000049100"/>
</dbReference>
<dbReference type="FunFam" id="3.40.30.10:FF:000012">
    <property type="entry name" value="Monothiol glutaredoxin"/>
    <property type="match status" value="1"/>
</dbReference>
<evidence type="ECO:0000313" key="7">
    <source>
        <dbReference type="WBParaSite" id="PTRK_0000049100.1"/>
    </source>
</evidence>
<accession>A0A0N4Z1B6</accession>
<dbReference type="GO" id="GO:0046872">
    <property type="term" value="F:metal ion binding"/>
    <property type="evidence" value="ECO:0007669"/>
    <property type="project" value="UniProtKB-KW"/>
</dbReference>
<sequence length="222" mass="24880">MALQELKSLESFNEFISKTKLAAVVFSASWVPQCAQLHEIIAELVKDHNNSFEGAFIDAEGVPEASMNYSVSAAPTVVFFNNGKNVDRLDGFNPSALRNCITKLVTESLGVADYEAPLKGEDINDRLKRLINKSRLVLFMKGDKQQPRCGFSRQIVELLDSVNADYTTFDILQDDEVRQGLKIYSDWPTYPQLYLDGELIGGLDIVREELIDPSFVDKIPKV</sequence>
<dbReference type="PANTHER" id="PTHR10293:SF73">
    <property type="entry name" value="GLUTAREDOXIN-3"/>
    <property type="match status" value="1"/>
</dbReference>
<feature type="domain" description="Glutaredoxin" evidence="5">
    <location>
        <begin position="137"/>
        <end position="200"/>
    </location>
</feature>
<organism evidence="6 7">
    <name type="scientific">Parastrongyloides trichosuri</name>
    <name type="common">Possum-specific nematode worm</name>
    <dbReference type="NCBI Taxonomy" id="131310"/>
    <lineage>
        <taxon>Eukaryota</taxon>
        <taxon>Metazoa</taxon>
        <taxon>Ecdysozoa</taxon>
        <taxon>Nematoda</taxon>
        <taxon>Chromadorea</taxon>
        <taxon>Rhabditida</taxon>
        <taxon>Tylenchina</taxon>
        <taxon>Panagrolaimomorpha</taxon>
        <taxon>Strongyloidoidea</taxon>
        <taxon>Strongyloididae</taxon>
        <taxon>Parastrongyloides</taxon>
    </lineage>
</organism>
<proteinExistence type="predicted"/>
<dbReference type="InterPro" id="IPR013766">
    <property type="entry name" value="Thioredoxin_domain"/>
</dbReference>
<dbReference type="GO" id="GO:0005829">
    <property type="term" value="C:cytosol"/>
    <property type="evidence" value="ECO:0007669"/>
    <property type="project" value="TreeGrafter"/>
</dbReference>
<dbReference type="InterPro" id="IPR036249">
    <property type="entry name" value="Thioredoxin-like_sf"/>
</dbReference>
<dbReference type="Pfam" id="PF00085">
    <property type="entry name" value="Thioredoxin"/>
    <property type="match status" value="1"/>
</dbReference>
<dbReference type="AlphaFoldDB" id="A0A0N4Z1B6"/>
<name>A0A0N4Z1B6_PARTI</name>
<dbReference type="Proteomes" id="UP000038045">
    <property type="component" value="Unplaced"/>
</dbReference>
<dbReference type="Pfam" id="PF00462">
    <property type="entry name" value="Glutaredoxin"/>
    <property type="match status" value="1"/>
</dbReference>
<dbReference type="Gene3D" id="3.40.30.10">
    <property type="entry name" value="Glutaredoxin"/>
    <property type="match status" value="2"/>
</dbReference>
<dbReference type="PANTHER" id="PTHR10293">
    <property type="entry name" value="GLUTAREDOXIN FAMILY MEMBER"/>
    <property type="match status" value="1"/>
</dbReference>
<dbReference type="GO" id="GO:0051536">
    <property type="term" value="F:iron-sulfur cluster binding"/>
    <property type="evidence" value="ECO:0007669"/>
    <property type="project" value="UniProtKB-KW"/>
</dbReference>
<dbReference type="GO" id="GO:0006879">
    <property type="term" value="P:intracellular iron ion homeostasis"/>
    <property type="evidence" value="ECO:0007669"/>
    <property type="project" value="TreeGrafter"/>
</dbReference>
<dbReference type="InterPro" id="IPR033658">
    <property type="entry name" value="GRX_PICOT-like"/>
</dbReference>
<dbReference type="InterPro" id="IPR004480">
    <property type="entry name" value="Monothiol_GRX-rel"/>
</dbReference>
<evidence type="ECO:0000256" key="3">
    <source>
        <dbReference type="ARBA" id="ARBA00023014"/>
    </source>
</evidence>
<dbReference type="GO" id="GO:0005634">
    <property type="term" value="C:nucleus"/>
    <property type="evidence" value="ECO:0007669"/>
    <property type="project" value="TreeGrafter"/>
</dbReference>
<evidence type="ECO:0000259" key="5">
    <source>
        <dbReference type="Pfam" id="PF00462"/>
    </source>
</evidence>
<reference evidence="7" key="1">
    <citation type="submission" date="2017-02" db="UniProtKB">
        <authorList>
            <consortium name="WormBaseParasite"/>
        </authorList>
    </citation>
    <scope>IDENTIFICATION</scope>
</reference>
<dbReference type="STRING" id="131310.A0A0N4Z1B6"/>
<evidence type="ECO:0000256" key="2">
    <source>
        <dbReference type="ARBA" id="ARBA00023004"/>
    </source>
</evidence>
<evidence type="ECO:0000256" key="1">
    <source>
        <dbReference type="ARBA" id="ARBA00022723"/>
    </source>
</evidence>
<keyword evidence="2" id="KW-0408">Iron</keyword>
<keyword evidence="3" id="KW-0411">Iron-sulfur</keyword>
<keyword evidence="1" id="KW-0479">Metal-binding</keyword>
<keyword evidence="6" id="KW-1185">Reference proteome</keyword>
<dbReference type="CDD" id="cd03028">
    <property type="entry name" value="GRX_PICOT_like"/>
    <property type="match status" value="1"/>
</dbReference>
<dbReference type="SUPFAM" id="SSF52833">
    <property type="entry name" value="Thioredoxin-like"/>
    <property type="match status" value="2"/>
</dbReference>